<evidence type="ECO:0000256" key="4">
    <source>
        <dbReference type="ARBA" id="ARBA00022839"/>
    </source>
</evidence>
<dbReference type="CDD" id="cd04489">
    <property type="entry name" value="ExoVII_LU_OBF"/>
    <property type="match status" value="1"/>
</dbReference>
<comment type="caution">
    <text evidence="9">The sequence shown here is derived from an EMBL/GenBank/DDBJ whole genome shotgun (WGS) entry which is preliminary data.</text>
</comment>
<dbReference type="GO" id="GO:0003676">
    <property type="term" value="F:nucleic acid binding"/>
    <property type="evidence" value="ECO:0007669"/>
    <property type="project" value="InterPro"/>
</dbReference>
<feature type="domain" description="OB-fold nucleic acid binding" evidence="8">
    <location>
        <begin position="12"/>
        <end position="104"/>
    </location>
</feature>
<gene>
    <name evidence="5" type="primary">xseA</name>
    <name evidence="9" type="ORF">C8261_00765</name>
</gene>
<dbReference type="AlphaFoldDB" id="A0A2T4IJP3"/>
<keyword evidence="1 5" id="KW-0963">Cytoplasm</keyword>
<dbReference type="EC" id="3.1.11.6" evidence="5"/>
<sequence>MPSSGAAAQVVPVSALNRLARETLERSFPLMWIGGEISNLVRAPSGHIYFTLKDDSAQVRCTMWRNRAQALGFLPANGMHVDVRALVTLYEARGDFQLNVEAMREGGAGRLYEAFMRLRERLAAEGLFDATAKRPLPRYPRAIAVVTSTAAAALGDVLAALRRRAPGVPVVIYPAAVQGAEAAAALCAAIDTAARRQQQDGSDLLLLVRGGGSMEDLWPFNDETLARRIRACPIPVVSGVGHETDVTIADFAADVRAATPTAAAELASAGYHAASEALAGSALRLQRAMAQMHGAWTQRVDRAALRLVHPRQRLATAGEQLGVRGQRLQGAWQKQLERHQQQLEKLALRLHAARPALRPARERVDGTAHALQRAMHAQLQRCGDRLDTLGGHLRHLDPQAVLQRGYGIVRDARGQILRDSVQAPAGSAIVVQLARGTLSAEVTAADSGAPPLRGPAIPD</sequence>
<proteinExistence type="inferred from homology"/>
<dbReference type="GO" id="GO:0008855">
    <property type="term" value="F:exodeoxyribonuclease VII activity"/>
    <property type="evidence" value="ECO:0007669"/>
    <property type="project" value="UniProtKB-UniRule"/>
</dbReference>
<dbReference type="InterPro" id="IPR025824">
    <property type="entry name" value="OB-fold_nuc-bd_dom"/>
</dbReference>
<dbReference type="GO" id="GO:0005737">
    <property type="term" value="C:cytoplasm"/>
    <property type="evidence" value="ECO:0007669"/>
    <property type="project" value="UniProtKB-SubCell"/>
</dbReference>
<evidence type="ECO:0000256" key="1">
    <source>
        <dbReference type="ARBA" id="ARBA00022490"/>
    </source>
</evidence>
<dbReference type="InterPro" id="IPR003753">
    <property type="entry name" value="Exonuc_VII_L"/>
</dbReference>
<dbReference type="NCBIfam" id="TIGR00237">
    <property type="entry name" value="xseA"/>
    <property type="match status" value="1"/>
</dbReference>
<comment type="function">
    <text evidence="5">Bidirectionally degrades single-stranded DNA into large acid-insoluble oligonucleotides, which are then degraded further into small acid-soluble oligonucleotides.</text>
</comment>
<accession>A0A2T4IJP3</accession>
<comment type="catalytic activity">
    <reaction evidence="5 6">
        <text>Exonucleolytic cleavage in either 5'- to 3'- or 3'- to 5'-direction to yield nucleoside 5'-phosphates.</text>
        <dbReference type="EC" id="3.1.11.6"/>
    </reaction>
</comment>
<evidence type="ECO:0000259" key="7">
    <source>
        <dbReference type="Pfam" id="PF02601"/>
    </source>
</evidence>
<evidence type="ECO:0000256" key="5">
    <source>
        <dbReference type="HAMAP-Rule" id="MF_00378"/>
    </source>
</evidence>
<organism evidence="9 10">
    <name type="scientific">Pseudothauera lacus</name>
    <dbReference type="NCBI Taxonomy" id="2136175"/>
    <lineage>
        <taxon>Bacteria</taxon>
        <taxon>Pseudomonadati</taxon>
        <taxon>Pseudomonadota</taxon>
        <taxon>Betaproteobacteria</taxon>
        <taxon>Rhodocyclales</taxon>
        <taxon>Zoogloeaceae</taxon>
        <taxon>Pseudothauera</taxon>
    </lineage>
</organism>
<dbReference type="Pfam" id="PF13742">
    <property type="entry name" value="tRNA_anti_2"/>
    <property type="match status" value="1"/>
</dbReference>
<dbReference type="PANTHER" id="PTHR30008">
    <property type="entry name" value="EXODEOXYRIBONUCLEASE 7 LARGE SUBUNIT"/>
    <property type="match status" value="1"/>
</dbReference>
<evidence type="ECO:0000259" key="8">
    <source>
        <dbReference type="Pfam" id="PF13742"/>
    </source>
</evidence>
<keyword evidence="10" id="KW-1185">Reference proteome</keyword>
<dbReference type="HAMAP" id="MF_00378">
    <property type="entry name" value="Exonuc_7_L"/>
    <property type="match status" value="1"/>
</dbReference>
<reference evidence="9 10" key="1">
    <citation type="submission" date="2018-03" db="EMBL/GenBank/DDBJ databases">
        <authorList>
            <person name="Keele B.F."/>
        </authorList>
    </citation>
    <scope>NUCLEOTIDE SEQUENCE [LARGE SCALE GENOMIC DNA]</scope>
    <source>
        <strain evidence="9 10">D20</strain>
    </source>
</reference>
<evidence type="ECO:0000256" key="6">
    <source>
        <dbReference type="RuleBase" id="RU004355"/>
    </source>
</evidence>
<dbReference type="OrthoDB" id="9802795at2"/>
<dbReference type="GO" id="GO:0009318">
    <property type="term" value="C:exodeoxyribonuclease VII complex"/>
    <property type="evidence" value="ECO:0007669"/>
    <property type="project" value="UniProtKB-UniRule"/>
</dbReference>
<evidence type="ECO:0000313" key="9">
    <source>
        <dbReference type="EMBL" id="PTD97984.1"/>
    </source>
</evidence>
<comment type="similarity">
    <text evidence="5 6">Belongs to the XseA family.</text>
</comment>
<dbReference type="EMBL" id="PZKC01000001">
    <property type="protein sequence ID" value="PTD97984.1"/>
    <property type="molecule type" value="Genomic_DNA"/>
</dbReference>
<dbReference type="Proteomes" id="UP000241193">
    <property type="component" value="Unassembled WGS sequence"/>
</dbReference>
<name>A0A2T4IJP3_9RHOO</name>
<protein>
    <recommendedName>
        <fullName evidence="5">Exodeoxyribonuclease 7 large subunit</fullName>
        <ecNumber evidence="5">3.1.11.6</ecNumber>
    </recommendedName>
    <alternativeName>
        <fullName evidence="5">Exodeoxyribonuclease VII large subunit</fullName>
        <shortName evidence="5">Exonuclease VII large subunit</shortName>
    </alternativeName>
</protein>
<evidence type="ECO:0000313" key="10">
    <source>
        <dbReference type="Proteomes" id="UP000241193"/>
    </source>
</evidence>
<keyword evidence="2 5" id="KW-0540">Nuclease</keyword>
<dbReference type="InterPro" id="IPR020579">
    <property type="entry name" value="Exonuc_VII_lsu_C"/>
</dbReference>
<dbReference type="GO" id="GO:0006308">
    <property type="term" value="P:DNA catabolic process"/>
    <property type="evidence" value="ECO:0007669"/>
    <property type="project" value="UniProtKB-UniRule"/>
</dbReference>
<dbReference type="PANTHER" id="PTHR30008:SF0">
    <property type="entry name" value="EXODEOXYRIBONUCLEASE 7 LARGE SUBUNIT"/>
    <property type="match status" value="1"/>
</dbReference>
<keyword evidence="3 5" id="KW-0378">Hydrolase</keyword>
<dbReference type="Pfam" id="PF02601">
    <property type="entry name" value="Exonuc_VII_L"/>
    <property type="match status" value="1"/>
</dbReference>
<evidence type="ECO:0000256" key="2">
    <source>
        <dbReference type="ARBA" id="ARBA00022722"/>
    </source>
</evidence>
<comment type="subunit">
    <text evidence="5">Heterooligomer composed of large and small subunits.</text>
</comment>
<reference evidence="9 10" key="2">
    <citation type="submission" date="2018-04" db="EMBL/GenBank/DDBJ databases">
        <title>Thauera lacus sp. nov., isolated from an saline lake in Inner Mongolia, China.</title>
        <authorList>
            <person name="Liang Q.-Y."/>
        </authorList>
    </citation>
    <scope>NUCLEOTIDE SEQUENCE [LARGE SCALE GENOMIC DNA]</scope>
    <source>
        <strain evidence="9 10">D20</strain>
    </source>
</reference>
<comment type="subcellular location">
    <subcellularLocation>
        <location evidence="5 6">Cytoplasm</location>
    </subcellularLocation>
</comment>
<feature type="domain" description="Exonuclease VII large subunit C-terminal" evidence="7">
    <location>
        <begin position="127"/>
        <end position="440"/>
    </location>
</feature>
<keyword evidence="4 5" id="KW-0269">Exonuclease</keyword>
<evidence type="ECO:0000256" key="3">
    <source>
        <dbReference type="ARBA" id="ARBA00022801"/>
    </source>
</evidence>